<reference evidence="2" key="1">
    <citation type="submission" date="2024-03" db="EMBL/GenBank/DDBJ databases">
        <title>Deinococcus weizhi sp. nov., isolated from human skin.</title>
        <authorList>
            <person name="Wei Z."/>
            <person name="Tian F."/>
            <person name="Yang C."/>
            <person name="Xin L.T."/>
            <person name="Wen Z.J."/>
            <person name="Lan K.C."/>
            <person name="Yu L."/>
            <person name="Zhe W."/>
            <person name="Dan F.D."/>
            <person name="Jun W."/>
            <person name="Rui Z."/>
            <person name="Yong X.J."/>
            <person name="Ting Y."/>
            <person name="Wei X."/>
            <person name="Xu Z.G."/>
            <person name="Xin Z."/>
            <person name="Dong F.G."/>
            <person name="Ni X.M."/>
            <person name="Zheng M.G."/>
            <person name="Chun Y."/>
            <person name="Qian W.X."/>
        </authorList>
    </citation>
    <scope>NUCLEOTIDE SEQUENCE</scope>
    <source>
        <strain evidence="2">VB142</strain>
    </source>
</reference>
<proteinExistence type="predicted"/>
<keyword evidence="2" id="KW-0540">Nuclease</keyword>
<dbReference type="Gene3D" id="3.90.1570.10">
    <property type="entry name" value="tt1808, chain A"/>
    <property type="match status" value="1"/>
</dbReference>
<gene>
    <name evidence="2" type="ORF">WDJ50_17190</name>
</gene>
<dbReference type="PANTHER" id="PTHR36558">
    <property type="entry name" value="GLR1098 PROTEIN"/>
    <property type="match status" value="1"/>
</dbReference>
<evidence type="ECO:0000313" key="2">
    <source>
        <dbReference type="EMBL" id="WYF46152.1"/>
    </source>
</evidence>
<dbReference type="InterPro" id="IPR011335">
    <property type="entry name" value="Restrct_endonuc-II-like"/>
</dbReference>
<feature type="domain" description="Putative restriction endonuclease" evidence="1">
    <location>
        <begin position="11"/>
        <end position="174"/>
    </location>
</feature>
<sequence>MTDPAVKVMSLQEFLRFEEAAPGKHEFVGGFVYPLHAQVGVSQGHSRISGNIFGNLFVEARRQKCRLHQGEMRLQVGNAMFYPDVMLACGDTFQNLYETHPCFLAEVLSPSTTQNDRVGKYAMYTSIPTLQTYLIAEQSERRVYLHQREGGDWRLQEVVGEGEIHIPCLGLSLSLNELYEGVTL</sequence>
<evidence type="ECO:0000259" key="1">
    <source>
        <dbReference type="Pfam" id="PF05685"/>
    </source>
</evidence>
<dbReference type="InterPro" id="IPR008538">
    <property type="entry name" value="Uma2"/>
</dbReference>
<dbReference type="AlphaFoldDB" id="A0AAU6Q7C3"/>
<protein>
    <submittedName>
        <fullName evidence="2">Uma2 family endonuclease</fullName>
    </submittedName>
</protein>
<dbReference type="GO" id="GO:0004519">
    <property type="term" value="F:endonuclease activity"/>
    <property type="evidence" value="ECO:0007669"/>
    <property type="project" value="UniProtKB-KW"/>
</dbReference>
<dbReference type="SUPFAM" id="SSF52980">
    <property type="entry name" value="Restriction endonuclease-like"/>
    <property type="match status" value="1"/>
</dbReference>
<dbReference type="EMBL" id="CP149783">
    <property type="protein sequence ID" value="WYF46152.1"/>
    <property type="molecule type" value="Genomic_DNA"/>
</dbReference>
<dbReference type="CDD" id="cd06260">
    <property type="entry name" value="DUF820-like"/>
    <property type="match status" value="1"/>
</dbReference>
<keyword evidence="2" id="KW-0378">Hydrolase</keyword>
<dbReference type="PANTHER" id="PTHR36558:SF1">
    <property type="entry name" value="RESTRICTION ENDONUCLEASE DOMAIN-CONTAINING PROTEIN-RELATED"/>
    <property type="match status" value="1"/>
</dbReference>
<keyword evidence="2" id="KW-0255">Endonuclease</keyword>
<name>A0AAU6Q7C3_9DEIO</name>
<organism evidence="2">
    <name type="scientific">Deinococcus sp. VB142</name>
    <dbReference type="NCBI Taxonomy" id="3112952"/>
    <lineage>
        <taxon>Bacteria</taxon>
        <taxon>Thermotogati</taxon>
        <taxon>Deinococcota</taxon>
        <taxon>Deinococci</taxon>
        <taxon>Deinococcales</taxon>
        <taxon>Deinococcaceae</taxon>
        <taxon>Deinococcus</taxon>
    </lineage>
</organism>
<accession>A0AAU6Q7C3</accession>
<dbReference type="Pfam" id="PF05685">
    <property type="entry name" value="Uma2"/>
    <property type="match status" value="1"/>
</dbReference>
<dbReference type="InterPro" id="IPR012296">
    <property type="entry name" value="Nuclease_put_TT1808"/>
</dbReference>
<dbReference type="RefSeq" id="WP_339097592.1">
    <property type="nucleotide sequence ID" value="NZ_CP149783.1"/>
</dbReference>